<evidence type="ECO:0000313" key="2">
    <source>
        <dbReference type="EMBL" id="GJE00114.1"/>
    </source>
</evidence>
<accession>A0ABQ4SEB7</accession>
<gene>
    <name evidence="2" type="ORF">GMJLKIPL_2032</name>
</gene>
<reference evidence="2" key="1">
    <citation type="journal article" date="2021" name="Front. Microbiol.">
        <title>Comprehensive Comparative Genomics and Phenotyping of Methylobacterium Species.</title>
        <authorList>
            <person name="Alessa O."/>
            <person name="Ogura Y."/>
            <person name="Fujitani Y."/>
            <person name="Takami H."/>
            <person name="Hayashi T."/>
            <person name="Sahin N."/>
            <person name="Tani A."/>
        </authorList>
    </citation>
    <scope>NUCLEOTIDE SEQUENCE</scope>
    <source>
        <strain evidence="2">DSM 17168</strain>
    </source>
</reference>
<reference evidence="2" key="2">
    <citation type="submission" date="2021-08" db="EMBL/GenBank/DDBJ databases">
        <authorList>
            <person name="Tani A."/>
            <person name="Ola A."/>
            <person name="Ogura Y."/>
            <person name="Katsura K."/>
            <person name="Hayashi T."/>
        </authorList>
    </citation>
    <scope>NUCLEOTIDE SEQUENCE</scope>
    <source>
        <strain evidence="2">DSM 17168</strain>
    </source>
</reference>
<feature type="region of interest" description="Disordered" evidence="1">
    <location>
        <begin position="51"/>
        <end position="75"/>
    </location>
</feature>
<dbReference type="Proteomes" id="UP001055153">
    <property type="component" value="Unassembled WGS sequence"/>
</dbReference>
<protein>
    <recommendedName>
        <fullName evidence="4">Transcription factor zinc-finger domain-containing protein</fullName>
    </recommendedName>
</protein>
<evidence type="ECO:0000256" key="1">
    <source>
        <dbReference type="SAM" id="MobiDB-lite"/>
    </source>
</evidence>
<dbReference type="EMBL" id="BPQQ01000022">
    <property type="protein sequence ID" value="GJE00114.1"/>
    <property type="molecule type" value="Genomic_DNA"/>
</dbReference>
<evidence type="ECO:0008006" key="4">
    <source>
        <dbReference type="Google" id="ProtNLM"/>
    </source>
</evidence>
<dbReference type="RefSeq" id="WP_238234992.1">
    <property type="nucleotide sequence ID" value="NZ_BPQQ01000022.1"/>
</dbReference>
<keyword evidence="3" id="KW-1185">Reference proteome</keyword>
<comment type="caution">
    <text evidence="2">The sequence shown here is derived from an EMBL/GenBank/DDBJ whole genome shotgun (WGS) entry which is preliminary data.</text>
</comment>
<name>A0ABQ4SEB7_9HYPH</name>
<proteinExistence type="predicted"/>
<evidence type="ECO:0000313" key="3">
    <source>
        <dbReference type="Proteomes" id="UP001055153"/>
    </source>
</evidence>
<sequence>MRSGFGCDACGSPAVRLPLDLHEDAPIQCDGCGCTLMAWGAFKRRVEAEMSREAGERSTAAVRPAERAADTPFRP</sequence>
<organism evidence="2 3">
    <name type="scientific">Methylobacterium isbiliense</name>
    <dbReference type="NCBI Taxonomy" id="315478"/>
    <lineage>
        <taxon>Bacteria</taxon>
        <taxon>Pseudomonadati</taxon>
        <taxon>Pseudomonadota</taxon>
        <taxon>Alphaproteobacteria</taxon>
        <taxon>Hyphomicrobiales</taxon>
        <taxon>Methylobacteriaceae</taxon>
        <taxon>Methylobacterium</taxon>
    </lineage>
</organism>